<keyword evidence="2" id="KW-0444">Lipid biosynthesis</keyword>
<evidence type="ECO:0000313" key="14">
    <source>
        <dbReference type="Proteomes" id="UP001139461"/>
    </source>
</evidence>
<gene>
    <name evidence="13" type="ORF">K8089_15495</name>
</gene>
<evidence type="ECO:0000256" key="11">
    <source>
        <dbReference type="ARBA" id="ARBA00023264"/>
    </source>
</evidence>
<protein>
    <submittedName>
        <fullName evidence="13">YegS/Rv2252/BmrU family lipid kinase</fullName>
    </submittedName>
</protein>
<keyword evidence="10" id="KW-0594">Phospholipid biosynthesis</keyword>
<keyword evidence="11" id="KW-1208">Phospholipid metabolism</keyword>
<dbReference type="RefSeq" id="WP_237604203.1">
    <property type="nucleotide sequence ID" value="NZ_JAIRBA010000047.1"/>
</dbReference>
<comment type="caution">
    <text evidence="13">The sequence shown here is derived from an EMBL/GenBank/DDBJ whole genome shotgun (WGS) entry which is preliminary data.</text>
</comment>
<dbReference type="Pfam" id="PF00781">
    <property type="entry name" value="DAGK_cat"/>
    <property type="match status" value="1"/>
</dbReference>
<evidence type="ECO:0000256" key="9">
    <source>
        <dbReference type="ARBA" id="ARBA00023098"/>
    </source>
</evidence>
<dbReference type="InterPro" id="IPR045540">
    <property type="entry name" value="YegS/DAGK_C"/>
</dbReference>
<dbReference type="AlphaFoldDB" id="A0A9X1QX94"/>
<dbReference type="Pfam" id="PF19279">
    <property type="entry name" value="YegS_C"/>
    <property type="match status" value="1"/>
</dbReference>
<dbReference type="GO" id="GO:0016301">
    <property type="term" value="F:kinase activity"/>
    <property type="evidence" value="ECO:0007669"/>
    <property type="project" value="UniProtKB-KW"/>
</dbReference>
<dbReference type="SUPFAM" id="SSF111331">
    <property type="entry name" value="NAD kinase/diacylglycerol kinase-like"/>
    <property type="match status" value="1"/>
</dbReference>
<proteinExistence type="predicted"/>
<evidence type="ECO:0000256" key="5">
    <source>
        <dbReference type="ARBA" id="ARBA00022741"/>
    </source>
</evidence>
<keyword evidence="8" id="KW-0460">Magnesium</keyword>
<dbReference type="Proteomes" id="UP001139461">
    <property type="component" value="Unassembled WGS sequence"/>
</dbReference>
<keyword evidence="14" id="KW-1185">Reference proteome</keyword>
<evidence type="ECO:0000256" key="2">
    <source>
        <dbReference type="ARBA" id="ARBA00022516"/>
    </source>
</evidence>
<dbReference type="PANTHER" id="PTHR12358">
    <property type="entry name" value="SPHINGOSINE KINASE"/>
    <property type="match status" value="1"/>
</dbReference>
<evidence type="ECO:0000256" key="4">
    <source>
        <dbReference type="ARBA" id="ARBA00022723"/>
    </source>
</evidence>
<reference evidence="13" key="1">
    <citation type="submission" date="2021-09" db="EMBL/GenBank/DDBJ databases">
        <title>Genome of Aequorivita sp. strain F47161.</title>
        <authorList>
            <person name="Wang Y."/>
        </authorList>
    </citation>
    <scope>NUCLEOTIDE SEQUENCE</scope>
    <source>
        <strain evidence="13">F47161</strain>
    </source>
</reference>
<dbReference type="Gene3D" id="3.40.50.10330">
    <property type="entry name" value="Probable inorganic polyphosphate/atp-NAD kinase, domain 1"/>
    <property type="match status" value="1"/>
</dbReference>
<dbReference type="InterPro" id="IPR016064">
    <property type="entry name" value="NAD/diacylglycerol_kinase_sf"/>
</dbReference>
<comment type="cofactor">
    <cofactor evidence="1">
        <name>Mg(2+)</name>
        <dbReference type="ChEBI" id="CHEBI:18420"/>
    </cofactor>
</comment>
<keyword evidence="7" id="KW-0067">ATP-binding</keyword>
<accession>A0A9X1QX94</accession>
<evidence type="ECO:0000256" key="10">
    <source>
        <dbReference type="ARBA" id="ARBA00023209"/>
    </source>
</evidence>
<feature type="domain" description="DAGKc" evidence="12">
    <location>
        <begin position="1"/>
        <end position="130"/>
    </location>
</feature>
<dbReference type="InterPro" id="IPR017438">
    <property type="entry name" value="ATP-NAD_kinase_N"/>
</dbReference>
<evidence type="ECO:0000259" key="12">
    <source>
        <dbReference type="PROSITE" id="PS50146"/>
    </source>
</evidence>
<keyword evidence="5" id="KW-0547">Nucleotide-binding</keyword>
<keyword evidence="3" id="KW-0808">Transferase</keyword>
<evidence type="ECO:0000256" key="7">
    <source>
        <dbReference type="ARBA" id="ARBA00022840"/>
    </source>
</evidence>
<evidence type="ECO:0000313" key="13">
    <source>
        <dbReference type="EMBL" id="MCG2420430.1"/>
    </source>
</evidence>
<evidence type="ECO:0000256" key="8">
    <source>
        <dbReference type="ARBA" id="ARBA00022842"/>
    </source>
</evidence>
<sequence length="288" mass="32115">MKTNLHFIVNPIAGKGRNELSTDMLEAFFPNSEYAVSIKKTEFVLHAKALAKASIEEGAQIIVACGGDGTINEVASCLVNTSVVLGILPMGSGNGLASNLRIPKNLKKALNIIKNQKVMTIDTGTVNNEPFFSNTGVGFDAHVISDFEENTTRQLFSYVQSTWRTLKKYNYKNVVELKYNGTTELISPFLLFVSNSNEMGYKMSLTPQASLQDGLLDVVIVPKLSRFKLVLFTMLFLFKKHHWLKEVRFQQLTALEIKSLDNTILKVQCDGGSVTQQYSKLLKYFLKA</sequence>
<dbReference type="PANTHER" id="PTHR12358:SF106">
    <property type="entry name" value="LIPID KINASE YEGS"/>
    <property type="match status" value="1"/>
</dbReference>
<dbReference type="GO" id="GO:0046872">
    <property type="term" value="F:metal ion binding"/>
    <property type="evidence" value="ECO:0007669"/>
    <property type="project" value="UniProtKB-KW"/>
</dbReference>
<dbReference type="SMART" id="SM00046">
    <property type="entry name" value="DAGKc"/>
    <property type="match status" value="1"/>
</dbReference>
<evidence type="ECO:0000256" key="6">
    <source>
        <dbReference type="ARBA" id="ARBA00022777"/>
    </source>
</evidence>
<dbReference type="PROSITE" id="PS50146">
    <property type="entry name" value="DAGK"/>
    <property type="match status" value="1"/>
</dbReference>
<dbReference type="Gene3D" id="2.60.200.40">
    <property type="match status" value="1"/>
</dbReference>
<dbReference type="InterPro" id="IPR050187">
    <property type="entry name" value="Lipid_Phosphate_FormReg"/>
</dbReference>
<dbReference type="GO" id="GO:0008654">
    <property type="term" value="P:phospholipid biosynthetic process"/>
    <property type="evidence" value="ECO:0007669"/>
    <property type="project" value="UniProtKB-KW"/>
</dbReference>
<dbReference type="NCBIfam" id="TIGR00147">
    <property type="entry name" value="YegS/Rv2252/BmrU family lipid kinase"/>
    <property type="match status" value="1"/>
</dbReference>
<dbReference type="GO" id="GO:0005886">
    <property type="term" value="C:plasma membrane"/>
    <property type="evidence" value="ECO:0007669"/>
    <property type="project" value="TreeGrafter"/>
</dbReference>
<evidence type="ECO:0000256" key="3">
    <source>
        <dbReference type="ARBA" id="ARBA00022679"/>
    </source>
</evidence>
<keyword evidence="4" id="KW-0479">Metal-binding</keyword>
<dbReference type="GO" id="GO:0005524">
    <property type="term" value="F:ATP binding"/>
    <property type="evidence" value="ECO:0007669"/>
    <property type="project" value="UniProtKB-KW"/>
</dbReference>
<dbReference type="InterPro" id="IPR005218">
    <property type="entry name" value="Diacylglycerol/lipid_kinase"/>
</dbReference>
<keyword evidence="9" id="KW-0443">Lipid metabolism</keyword>
<organism evidence="13 14">
    <name type="scientific">Aequorivita vitellina</name>
    <dbReference type="NCBI Taxonomy" id="2874475"/>
    <lineage>
        <taxon>Bacteria</taxon>
        <taxon>Pseudomonadati</taxon>
        <taxon>Bacteroidota</taxon>
        <taxon>Flavobacteriia</taxon>
        <taxon>Flavobacteriales</taxon>
        <taxon>Flavobacteriaceae</taxon>
        <taxon>Aequorivita</taxon>
    </lineage>
</organism>
<name>A0A9X1QX94_9FLAO</name>
<dbReference type="EMBL" id="JAIRBA010000047">
    <property type="protein sequence ID" value="MCG2420430.1"/>
    <property type="molecule type" value="Genomic_DNA"/>
</dbReference>
<evidence type="ECO:0000256" key="1">
    <source>
        <dbReference type="ARBA" id="ARBA00001946"/>
    </source>
</evidence>
<dbReference type="InterPro" id="IPR001206">
    <property type="entry name" value="Diacylglycerol_kinase_cat_dom"/>
</dbReference>
<keyword evidence="6 13" id="KW-0418">Kinase</keyword>